<dbReference type="RefSeq" id="WP_025363212.1">
    <property type="nucleotide sequence ID" value="NZ_CP006681.1"/>
</dbReference>
<keyword evidence="2" id="KW-1185">Reference proteome</keyword>
<reference evidence="1 2" key="1">
    <citation type="journal article" date="2014" name="Genome Biol. Evol.">
        <title>Molecular evolution of the substrate utilization strategies and putative virulence factors in mosquito-associated Spiroplasma species.</title>
        <authorList>
            <person name="Chang T.H."/>
            <person name="Lo W.S."/>
            <person name="Ku C."/>
            <person name="Chen L.L."/>
            <person name="Kuo C.H."/>
        </authorList>
    </citation>
    <scope>NUCLEOTIDE SEQUENCE [LARGE SCALE GENOMIC DNA]</scope>
    <source>
        <strain evidence="1">AES-1</strain>
    </source>
</reference>
<sequence>MLERILNKEEKKIFSKKNLRKIRKEDFFTYLEMEEALLESLKVRYATDGNDNPITLSEIEKQERFVQRLNEYYYEVVLIDPKNGKDPMFSLEKEVNKIVKPLERIQRRGFK</sequence>
<protein>
    <submittedName>
        <fullName evidence="1">Uncharacterized protein</fullName>
    </submittedName>
</protein>
<name>W6A7L6_9MOLU</name>
<dbReference type="KEGG" id="scq:SCULI_v1c06360"/>
<dbReference type="PATRIC" id="fig|1276246.3.peg.635"/>
<organism evidence="1 2">
    <name type="scientific">Spiroplasma culicicola AES-1</name>
    <dbReference type="NCBI Taxonomy" id="1276246"/>
    <lineage>
        <taxon>Bacteria</taxon>
        <taxon>Bacillati</taxon>
        <taxon>Mycoplasmatota</taxon>
        <taxon>Mollicutes</taxon>
        <taxon>Entomoplasmatales</taxon>
        <taxon>Spiroplasmataceae</taxon>
        <taxon>Spiroplasma</taxon>
    </lineage>
</organism>
<dbReference type="EMBL" id="CP006681">
    <property type="protein sequence ID" value="AHI52977.1"/>
    <property type="molecule type" value="Genomic_DNA"/>
</dbReference>
<dbReference type="OrthoDB" id="389626at2"/>
<dbReference type="Proteomes" id="UP000019267">
    <property type="component" value="Chromosome"/>
</dbReference>
<proteinExistence type="predicted"/>
<accession>W6A7L6</accession>
<dbReference type="STRING" id="1276246.SCULI_v1c06360"/>
<gene>
    <name evidence="1" type="ORF">SCULI_v1c06360</name>
</gene>
<dbReference type="AlphaFoldDB" id="W6A7L6"/>
<evidence type="ECO:0000313" key="2">
    <source>
        <dbReference type="Proteomes" id="UP000019267"/>
    </source>
</evidence>
<dbReference type="HOGENOM" id="CLU_174844_0_0_14"/>
<evidence type="ECO:0000313" key="1">
    <source>
        <dbReference type="EMBL" id="AHI52977.1"/>
    </source>
</evidence>